<keyword evidence="2" id="KW-1185">Reference proteome</keyword>
<proteinExistence type="predicted"/>
<evidence type="ECO:0000313" key="2">
    <source>
        <dbReference type="Proteomes" id="UP000000311"/>
    </source>
</evidence>
<dbReference type="InParanoid" id="E2ABF4"/>
<name>E2ABF4_CAMFO</name>
<reference evidence="1 2" key="1">
    <citation type="journal article" date="2010" name="Science">
        <title>Genomic comparison of the ants Camponotus floridanus and Harpegnathos saltator.</title>
        <authorList>
            <person name="Bonasio R."/>
            <person name="Zhang G."/>
            <person name="Ye C."/>
            <person name="Mutti N.S."/>
            <person name="Fang X."/>
            <person name="Qin N."/>
            <person name="Donahue G."/>
            <person name="Yang P."/>
            <person name="Li Q."/>
            <person name="Li C."/>
            <person name="Zhang P."/>
            <person name="Huang Z."/>
            <person name="Berger S.L."/>
            <person name="Reinberg D."/>
            <person name="Wang J."/>
            <person name="Liebig J."/>
        </authorList>
    </citation>
    <scope>NUCLEOTIDE SEQUENCE [LARGE SCALE GENOMIC DNA]</scope>
    <source>
        <strain evidence="2">C129</strain>
    </source>
</reference>
<dbReference type="AlphaFoldDB" id="E2ABF4"/>
<sequence>MTISSDPPCRISLVILRQLSRMDATFITPSLQFETFCLRNYVSQDAYFNAELDADRFEKHDIAGRYVPFDTTILKEKSSLEIRESGVRLPVRREKTERCHGLLLGDP</sequence>
<gene>
    <name evidence="1" type="ORF">EAG_13953</name>
</gene>
<organism evidence="2">
    <name type="scientific">Camponotus floridanus</name>
    <name type="common">Florida carpenter ant</name>
    <dbReference type="NCBI Taxonomy" id="104421"/>
    <lineage>
        <taxon>Eukaryota</taxon>
        <taxon>Metazoa</taxon>
        <taxon>Ecdysozoa</taxon>
        <taxon>Arthropoda</taxon>
        <taxon>Hexapoda</taxon>
        <taxon>Insecta</taxon>
        <taxon>Pterygota</taxon>
        <taxon>Neoptera</taxon>
        <taxon>Endopterygota</taxon>
        <taxon>Hymenoptera</taxon>
        <taxon>Apocrita</taxon>
        <taxon>Aculeata</taxon>
        <taxon>Formicoidea</taxon>
        <taxon>Formicidae</taxon>
        <taxon>Formicinae</taxon>
        <taxon>Camponotus</taxon>
    </lineage>
</organism>
<protein>
    <submittedName>
        <fullName evidence="1">Uncharacterized protein</fullName>
    </submittedName>
</protein>
<accession>E2ABF4</accession>
<dbReference type="Proteomes" id="UP000000311">
    <property type="component" value="Unassembled WGS sequence"/>
</dbReference>
<dbReference type="EMBL" id="GL438237">
    <property type="protein sequence ID" value="EFN69275.1"/>
    <property type="molecule type" value="Genomic_DNA"/>
</dbReference>
<evidence type="ECO:0000313" key="1">
    <source>
        <dbReference type="EMBL" id="EFN69275.1"/>
    </source>
</evidence>